<keyword evidence="2" id="KW-0479">Metal-binding</keyword>
<dbReference type="GO" id="GO:0006397">
    <property type="term" value="P:mRNA processing"/>
    <property type="evidence" value="ECO:0007669"/>
    <property type="project" value="InterPro"/>
</dbReference>
<evidence type="ECO:0000313" key="7">
    <source>
        <dbReference type="EMBL" id="KAK9802889.1"/>
    </source>
</evidence>
<organism evidence="7 8">
    <name type="scientific">Symbiochloris irregularis</name>
    <dbReference type="NCBI Taxonomy" id="706552"/>
    <lineage>
        <taxon>Eukaryota</taxon>
        <taxon>Viridiplantae</taxon>
        <taxon>Chlorophyta</taxon>
        <taxon>core chlorophytes</taxon>
        <taxon>Trebouxiophyceae</taxon>
        <taxon>Trebouxiales</taxon>
        <taxon>Trebouxiaceae</taxon>
        <taxon>Symbiochloris</taxon>
    </lineage>
</organism>
<dbReference type="InterPro" id="IPR032860">
    <property type="entry name" value="ALKBH5"/>
</dbReference>
<evidence type="ECO:0000256" key="3">
    <source>
        <dbReference type="ARBA" id="ARBA00022964"/>
    </source>
</evidence>
<evidence type="ECO:0000256" key="4">
    <source>
        <dbReference type="ARBA" id="ARBA00023002"/>
    </source>
</evidence>
<dbReference type="AlphaFoldDB" id="A0AAW1P3Z2"/>
<name>A0AAW1P3Z2_9CHLO</name>
<evidence type="ECO:0000313" key="8">
    <source>
        <dbReference type="Proteomes" id="UP001465755"/>
    </source>
</evidence>
<dbReference type="Gene3D" id="2.60.120.590">
    <property type="entry name" value="Alpha-ketoglutarate-dependent dioxygenase AlkB-like"/>
    <property type="match status" value="1"/>
</dbReference>
<comment type="caution">
    <text evidence="7">The sequence shown here is derived from an EMBL/GenBank/DDBJ whole genome shotgun (WGS) entry which is preliminary data.</text>
</comment>
<keyword evidence="8" id="KW-1185">Reference proteome</keyword>
<keyword evidence="4" id="KW-0560">Oxidoreductase</keyword>
<keyword evidence="5" id="KW-0408">Iron</keyword>
<evidence type="ECO:0000256" key="5">
    <source>
        <dbReference type="ARBA" id="ARBA00023004"/>
    </source>
</evidence>
<sequence length="744" mass="79631">MVDGSAGGTYTGQQQQHAELAQSAATPPNAPATSVAAAAAAAAAKAASQSSDAITGHERLRLYSQCCRLEVFIARDVWASLPSQLQSQLMAVAHRLARLVSAHMSACNQSRLLQYTQQLSDDLGTHMLASALAQRILPVCEDLHADGPVARDPTGHISVRLQEFDDQPTAPGGSFTTALAQAAAVRACTASTGTLMGAQPFPWPLYLIGTRDSFTYELASVSSQVSKGGRQYCKVEYFFQASQLPPNYLQVVAASSKHGTAVSPSAPGPGLHPVGITTYTQVLSERELQDLEEAVDGVDAKAKAGLLPAQCFHTTVNRAGNPKRTKFFFGARYLWTHEQLSGGAARIAGGVRTDVPPPRPWMKEQAEAPLVQAGVLPPDFVDSWALNVYHDGSEGIQSHYDDAGRFMRPITSLRLFSDSRLSFGTQLYGYTNGAFSVDMPRGCVTVMQEGGYAANGIKHCVRPMDMTGKSAALIMRKIRPEAMAAARTLWTEEALAWLSQVDLSAEPRSLMPLTAPAPGPHVQSPAASRQQEERIKRQCWQVLDSCIRRLERAEKAQVMQTKRQDKDGLEVERVLQALIWEVQFHAMCDSLAAHQVCIGVVDQVVHHHESLAADGQQKVKQAQTMPSRADGKLAAPLHQAALGTAANSPSAAGAAPVSFVFPIMLTAARKVAAAAAPGGLLHAASRDWAPYAVEQQACAAAARGSPEYEFASVSRGATSRDTWIRDSGVHGICSAESVQCHATM</sequence>
<dbReference type="GO" id="GO:0005634">
    <property type="term" value="C:nucleus"/>
    <property type="evidence" value="ECO:0007669"/>
    <property type="project" value="TreeGrafter"/>
</dbReference>
<dbReference type="EMBL" id="JALJOQ010000065">
    <property type="protein sequence ID" value="KAK9802889.1"/>
    <property type="molecule type" value="Genomic_DNA"/>
</dbReference>
<comment type="similarity">
    <text evidence="1">Belongs to the alkB family.</text>
</comment>
<dbReference type="GO" id="GO:0046872">
    <property type="term" value="F:metal ion binding"/>
    <property type="evidence" value="ECO:0007669"/>
    <property type="project" value="UniProtKB-KW"/>
</dbReference>
<reference evidence="7 8" key="1">
    <citation type="journal article" date="2024" name="Nat. Commun.">
        <title>Phylogenomics reveals the evolutionary origins of lichenization in chlorophyte algae.</title>
        <authorList>
            <person name="Puginier C."/>
            <person name="Libourel C."/>
            <person name="Otte J."/>
            <person name="Skaloud P."/>
            <person name="Haon M."/>
            <person name="Grisel S."/>
            <person name="Petersen M."/>
            <person name="Berrin J.G."/>
            <person name="Delaux P.M."/>
            <person name="Dal Grande F."/>
            <person name="Keller J."/>
        </authorList>
    </citation>
    <scope>NUCLEOTIDE SEQUENCE [LARGE SCALE GENOMIC DNA]</scope>
    <source>
        <strain evidence="7 8">SAG 2036</strain>
    </source>
</reference>
<evidence type="ECO:0000256" key="6">
    <source>
        <dbReference type="SAM" id="MobiDB-lite"/>
    </source>
</evidence>
<dbReference type="GO" id="GO:0006406">
    <property type="term" value="P:mRNA export from nucleus"/>
    <property type="evidence" value="ECO:0007669"/>
    <property type="project" value="TreeGrafter"/>
</dbReference>
<proteinExistence type="inferred from homology"/>
<dbReference type="PANTHER" id="PTHR32074">
    <property type="entry name" value="RNA DEMETHYLASE ALKBH5"/>
    <property type="match status" value="1"/>
</dbReference>
<gene>
    <name evidence="7" type="ORF">WJX73_002092</name>
</gene>
<keyword evidence="3" id="KW-0223">Dioxygenase</keyword>
<dbReference type="SUPFAM" id="SSF51197">
    <property type="entry name" value="Clavaminate synthase-like"/>
    <property type="match status" value="1"/>
</dbReference>
<feature type="compositionally biased region" description="Gly residues" evidence="6">
    <location>
        <begin position="1"/>
        <end position="10"/>
    </location>
</feature>
<evidence type="ECO:0008006" key="9">
    <source>
        <dbReference type="Google" id="ProtNLM"/>
    </source>
</evidence>
<dbReference type="GO" id="GO:0035515">
    <property type="term" value="F:oxidative RNA demethylase activity"/>
    <property type="evidence" value="ECO:0007669"/>
    <property type="project" value="InterPro"/>
</dbReference>
<dbReference type="Proteomes" id="UP001465755">
    <property type="component" value="Unassembled WGS sequence"/>
</dbReference>
<dbReference type="PANTHER" id="PTHR32074:SF2">
    <property type="entry name" value="RNA DEMETHYLASE ALKBH5"/>
    <property type="match status" value="1"/>
</dbReference>
<feature type="region of interest" description="Disordered" evidence="6">
    <location>
        <begin position="1"/>
        <end position="29"/>
    </location>
</feature>
<protein>
    <recommendedName>
        <fullName evidence="9">Fe2OG dioxygenase domain-containing protein</fullName>
    </recommendedName>
</protein>
<accession>A0AAW1P3Z2</accession>
<evidence type="ECO:0000256" key="1">
    <source>
        <dbReference type="ARBA" id="ARBA00007879"/>
    </source>
</evidence>
<evidence type="ECO:0000256" key="2">
    <source>
        <dbReference type="ARBA" id="ARBA00022723"/>
    </source>
</evidence>
<dbReference type="InterPro" id="IPR037151">
    <property type="entry name" value="AlkB-like_sf"/>
</dbReference>